<evidence type="ECO:0000313" key="2">
    <source>
        <dbReference type="EMBL" id="MEU3554893.1"/>
    </source>
</evidence>
<gene>
    <name evidence="2" type="ORF">AB0E65_11830</name>
</gene>
<dbReference type="InterPro" id="IPR003777">
    <property type="entry name" value="XdhC_CoxI"/>
</dbReference>
<feature type="domain" description="XdhC- CoxI" evidence="1">
    <location>
        <begin position="11"/>
        <end position="78"/>
    </location>
</feature>
<dbReference type="PANTHER" id="PTHR30388">
    <property type="entry name" value="ALDEHYDE OXIDOREDUCTASE MOLYBDENUM COFACTOR ASSEMBLY PROTEIN"/>
    <property type="match status" value="1"/>
</dbReference>
<dbReference type="PANTHER" id="PTHR30388:SF4">
    <property type="entry name" value="MOLYBDENUM COFACTOR INSERTION CHAPERONE PAOD"/>
    <property type="match status" value="1"/>
</dbReference>
<dbReference type="Gene3D" id="2.40.110.20">
    <property type="match status" value="1"/>
</dbReference>
<dbReference type="Proteomes" id="UP001550850">
    <property type="component" value="Unassembled WGS sequence"/>
</dbReference>
<evidence type="ECO:0000313" key="3">
    <source>
        <dbReference type="Proteomes" id="UP001550850"/>
    </source>
</evidence>
<comment type="caution">
    <text evidence="2">The sequence shown here is derived from an EMBL/GenBank/DDBJ whole genome shotgun (WGS) entry which is preliminary data.</text>
</comment>
<evidence type="ECO:0000259" key="1">
    <source>
        <dbReference type="Pfam" id="PF02625"/>
    </source>
</evidence>
<protein>
    <submittedName>
        <fullName evidence="2">XdhC family protein</fullName>
    </submittedName>
</protein>
<keyword evidence="3" id="KW-1185">Reference proteome</keyword>
<dbReference type="Pfam" id="PF02625">
    <property type="entry name" value="XdhC_CoxI"/>
    <property type="match status" value="1"/>
</dbReference>
<accession>A0ABV2YGN1</accession>
<organism evidence="2 3">
    <name type="scientific">Streptomyces fragilis</name>
    <dbReference type="NCBI Taxonomy" id="67301"/>
    <lineage>
        <taxon>Bacteria</taxon>
        <taxon>Bacillati</taxon>
        <taxon>Actinomycetota</taxon>
        <taxon>Actinomycetes</taxon>
        <taxon>Kitasatosporales</taxon>
        <taxon>Streptomycetaceae</taxon>
        <taxon>Streptomyces</taxon>
    </lineage>
</organism>
<proteinExistence type="predicted"/>
<dbReference type="RefSeq" id="WP_359289860.1">
    <property type="nucleotide sequence ID" value="NZ_JBEZUR010000013.1"/>
</dbReference>
<reference evidence="2 3" key="1">
    <citation type="submission" date="2024-06" db="EMBL/GenBank/DDBJ databases">
        <title>The Natural Products Discovery Center: Release of the First 8490 Sequenced Strains for Exploring Actinobacteria Biosynthetic Diversity.</title>
        <authorList>
            <person name="Kalkreuter E."/>
            <person name="Kautsar S.A."/>
            <person name="Yang D."/>
            <person name="Bader C.D."/>
            <person name="Teijaro C.N."/>
            <person name="Fluegel L."/>
            <person name="Davis C.M."/>
            <person name="Simpson J.R."/>
            <person name="Lauterbach L."/>
            <person name="Steele A.D."/>
            <person name="Gui C."/>
            <person name="Meng S."/>
            <person name="Li G."/>
            <person name="Viehrig K."/>
            <person name="Ye F."/>
            <person name="Su P."/>
            <person name="Kiefer A.F."/>
            <person name="Nichols A."/>
            <person name="Cepeda A.J."/>
            <person name="Yan W."/>
            <person name="Fan B."/>
            <person name="Jiang Y."/>
            <person name="Adhikari A."/>
            <person name="Zheng C.-J."/>
            <person name="Schuster L."/>
            <person name="Cowan T.M."/>
            <person name="Smanski M.J."/>
            <person name="Chevrette M.G."/>
            <person name="De Carvalho L.P.S."/>
            <person name="Shen B."/>
        </authorList>
    </citation>
    <scope>NUCLEOTIDE SEQUENCE [LARGE SCALE GENOMIC DNA]</scope>
    <source>
        <strain evidence="2 3">NPDC038104</strain>
    </source>
</reference>
<dbReference type="InterPro" id="IPR052698">
    <property type="entry name" value="MoCofactor_Util/Proc"/>
</dbReference>
<sequence>MLDIARELNGWIGQGRDFAVATVVAVGGSAPRLPGAALAVDRDGEAVGSVSGGCVEGAVHELCLRALEDGETVRESFGYADADGIAVGLTCGGTVEVLVVPVREDGTRNVFRIQRLKDKLGNRSNASAEVEFDGT</sequence>
<name>A0ABV2YGN1_9ACTN</name>
<feature type="non-terminal residue" evidence="2">
    <location>
        <position position="135"/>
    </location>
</feature>
<dbReference type="EMBL" id="JBEZUR010000013">
    <property type="protein sequence ID" value="MEU3554893.1"/>
    <property type="molecule type" value="Genomic_DNA"/>
</dbReference>